<sequence length="132" mass="14636">MADLRLTNRFYGVFLADGASNNALAGNRATDNAVGVRLRNADGNRLRRNVASGNRDGLLFVESDRNLVAGNRVVDNRRGVSLLASDDNRLRANEIRGNRRDFVVARGSANNSVSRSERKIGKGLFKKCFYFF</sequence>
<dbReference type="SUPFAM" id="SSF51126">
    <property type="entry name" value="Pectin lyase-like"/>
    <property type="match status" value="1"/>
</dbReference>
<dbReference type="AlphaFoldDB" id="A0ABD5WEY2"/>
<dbReference type="NCBIfam" id="TIGR03804">
    <property type="entry name" value="para_beta_helix"/>
    <property type="match status" value="2"/>
</dbReference>
<dbReference type="InterPro" id="IPR022441">
    <property type="entry name" value="Para_beta_helix_rpt-2"/>
</dbReference>
<feature type="domain" description="Periplasmic copper-binding protein NosD beta helix" evidence="1">
    <location>
        <begin position="8"/>
        <end position="113"/>
    </location>
</feature>
<dbReference type="InterPro" id="IPR006626">
    <property type="entry name" value="PbH1"/>
</dbReference>
<dbReference type="InterPro" id="IPR007742">
    <property type="entry name" value="NosD_dom"/>
</dbReference>
<evidence type="ECO:0000313" key="3">
    <source>
        <dbReference type="Proteomes" id="UP001596407"/>
    </source>
</evidence>
<evidence type="ECO:0000259" key="1">
    <source>
        <dbReference type="Pfam" id="PF05048"/>
    </source>
</evidence>
<dbReference type="Pfam" id="PF05048">
    <property type="entry name" value="NosD"/>
    <property type="match status" value="1"/>
</dbReference>
<protein>
    <submittedName>
        <fullName evidence="2">NosD domain-containing protein</fullName>
    </submittedName>
</protein>
<accession>A0ABD5WEY2</accession>
<dbReference type="EMBL" id="JBHSZH010000001">
    <property type="protein sequence ID" value="MFC7078976.1"/>
    <property type="molecule type" value="Genomic_DNA"/>
</dbReference>
<name>A0ABD5WEY2_9EURY</name>
<dbReference type="InterPro" id="IPR011050">
    <property type="entry name" value="Pectin_lyase_fold/virulence"/>
</dbReference>
<dbReference type="InterPro" id="IPR012334">
    <property type="entry name" value="Pectin_lyas_fold"/>
</dbReference>
<proteinExistence type="predicted"/>
<reference evidence="2 3" key="1">
    <citation type="journal article" date="2019" name="Int. J. Syst. Evol. Microbiol.">
        <title>The Global Catalogue of Microorganisms (GCM) 10K type strain sequencing project: providing services to taxonomists for standard genome sequencing and annotation.</title>
        <authorList>
            <consortium name="The Broad Institute Genomics Platform"/>
            <consortium name="The Broad Institute Genome Sequencing Center for Infectious Disease"/>
            <person name="Wu L."/>
            <person name="Ma J."/>
        </authorList>
    </citation>
    <scope>NUCLEOTIDE SEQUENCE [LARGE SCALE GENOMIC DNA]</scope>
    <source>
        <strain evidence="2 3">DT72</strain>
    </source>
</reference>
<evidence type="ECO:0000313" key="2">
    <source>
        <dbReference type="EMBL" id="MFC7078976.1"/>
    </source>
</evidence>
<dbReference type="Gene3D" id="2.160.20.10">
    <property type="entry name" value="Single-stranded right-handed beta-helix, Pectin lyase-like"/>
    <property type="match status" value="1"/>
</dbReference>
<dbReference type="Proteomes" id="UP001596407">
    <property type="component" value="Unassembled WGS sequence"/>
</dbReference>
<comment type="caution">
    <text evidence="2">The sequence shown here is derived from an EMBL/GenBank/DDBJ whole genome shotgun (WGS) entry which is preliminary data.</text>
</comment>
<gene>
    <name evidence="2" type="ORF">ACFQJ6_01365</name>
</gene>
<dbReference type="RefSeq" id="WP_382208628.1">
    <property type="nucleotide sequence ID" value="NZ_JBHSZH010000001.1"/>
</dbReference>
<dbReference type="SMART" id="SM00710">
    <property type="entry name" value="PbH1"/>
    <property type="match status" value="4"/>
</dbReference>
<organism evidence="2 3">
    <name type="scientific">Halorussus caseinilyticus</name>
    <dbReference type="NCBI Taxonomy" id="3034025"/>
    <lineage>
        <taxon>Archaea</taxon>
        <taxon>Methanobacteriati</taxon>
        <taxon>Methanobacteriota</taxon>
        <taxon>Stenosarchaea group</taxon>
        <taxon>Halobacteria</taxon>
        <taxon>Halobacteriales</taxon>
        <taxon>Haladaptataceae</taxon>
        <taxon>Halorussus</taxon>
    </lineage>
</organism>
<keyword evidence="3" id="KW-1185">Reference proteome</keyword>